<reference evidence="1 2" key="1">
    <citation type="submission" date="2021-03" db="EMBL/GenBank/DDBJ databases">
        <title>Genomic Encyclopedia of Type Strains, Phase IV (KMG-IV): sequencing the most valuable type-strain genomes for metagenomic binning, comparative biology and taxonomic classification.</title>
        <authorList>
            <person name="Goeker M."/>
        </authorList>
    </citation>
    <scope>NUCLEOTIDE SEQUENCE [LARGE SCALE GENOMIC DNA]</scope>
    <source>
        <strain evidence="1 2">DSM 1289</strain>
    </source>
</reference>
<evidence type="ECO:0000313" key="2">
    <source>
        <dbReference type="Proteomes" id="UP000767291"/>
    </source>
</evidence>
<dbReference type="InterPro" id="IPR010181">
    <property type="entry name" value="CGCAxxGCC_motif"/>
</dbReference>
<proteinExistence type="predicted"/>
<dbReference type="RefSeq" id="WP_209455794.1">
    <property type="nucleotide sequence ID" value="NZ_BAAACS010000017.1"/>
</dbReference>
<dbReference type="NCBIfam" id="TIGR01909">
    <property type="entry name" value="C_GCAxxG_C_C"/>
    <property type="match status" value="1"/>
</dbReference>
<evidence type="ECO:0000313" key="1">
    <source>
        <dbReference type="EMBL" id="MBP1854248.1"/>
    </source>
</evidence>
<dbReference type="Proteomes" id="UP000767291">
    <property type="component" value="Unassembled WGS sequence"/>
</dbReference>
<keyword evidence="2" id="KW-1185">Reference proteome</keyword>
<name>A0ABS4E8K2_9FIRM</name>
<dbReference type="EMBL" id="JAGGJX010000001">
    <property type="protein sequence ID" value="MBP1854248.1"/>
    <property type="molecule type" value="Genomic_DNA"/>
</dbReference>
<protein>
    <submittedName>
        <fullName evidence="1">C_GCAxxG_C_C family probable redox protein</fullName>
    </submittedName>
</protein>
<dbReference type="Pfam" id="PF09719">
    <property type="entry name" value="C_GCAxxG_C_C"/>
    <property type="match status" value="1"/>
</dbReference>
<organism evidence="1 2">
    <name type="scientific">Metaclostridioides mangenotii</name>
    <dbReference type="NCBI Taxonomy" id="1540"/>
    <lineage>
        <taxon>Bacteria</taxon>
        <taxon>Bacillati</taxon>
        <taxon>Bacillota</taxon>
        <taxon>Clostridia</taxon>
        <taxon>Peptostreptococcales</taxon>
        <taxon>Peptostreptococcaceae</taxon>
        <taxon>Metaclostridioides</taxon>
    </lineage>
</organism>
<gene>
    <name evidence="1" type="ORF">J2Z43_000638</name>
</gene>
<sequence>MDEKEVLDQFSKGFDCAQIVLSCASEILDIDNETANKVAACFGAGMFEGETCGAVTGALMAIGLKYGHYLPDDGEAKGLNIKKLMEFRYKFLEKYDSVVCKNLLGFDISDPKDAEKIHEKNLLNTFCPKVVTETTKILEEIL</sequence>
<comment type="caution">
    <text evidence="1">The sequence shown here is derived from an EMBL/GenBank/DDBJ whole genome shotgun (WGS) entry which is preliminary data.</text>
</comment>
<accession>A0ABS4E8K2</accession>